<sequence>MSQKGLQLRKRSESLNETNIRRGSNANGNVSGLADDLQKLTVKIHDGQPTLGKHVQAVTLSSLDIAKKPPAPQKNEAARGGYRLLDKFMTSIGLWRSSLETGDENSSQQNGASDLNDNSPPPEESVEEADSDLDFHKIGLFWTVDLQSAHADFLVDIIRYAFSIQACYPSTTKEDWEALGGCRTFGLTNIFIIEVFYSQRLPTEVQPLAAYLVAETVS</sequence>
<evidence type="ECO:0000313" key="2">
    <source>
        <dbReference type="EMBL" id="KAJ1368643.1"/>
    </source>
</evidence>
<organism evidence="2 3">
    <name type="scientific">Parelaphostrongylus tenuis</name>
    <name type="common">Meningeal worm</name>
    <dbReference type="NCBI Taxonomy" id="148309"/>
    <lineage>
        <taxon>Eukaryota</taxon>
        <taxon>Metazoa</taxon>
        <taxon>Ecdysozoa</taxon>
        <taxon>Nematoda</taxon>
        <taxon>Chromadorea</taxon>
        <taxon>Rhabditida</taxon>
        <taxon>Rhabditina</taxon>
        <taxon>Rhabditomorpha</taxon>
        <taxon>Strongyloidea</taxon>
        <taxon>Metastrongylidae</taxon>
        <taxon>Parelaphostrongylus</taxon>
    </lineage>
</organism>
<evidence type="ECO:0000313" key="3">
    <source>
        <dbReference type="Proteomes" id="UP001196413"/>
    </source>
</evidence>
<protein>
    <submittedName>
        <fullName evidence="2">Uncharacterized protein</fullName>
    </submittedName>
</protein>
<dbReference type="Proteomes" id="UP001196413">
    <property type="component" value="Unassembled WGS sequence"/>
</dbReference>
<evidence type="ECO:0000256" key="1">
    <source>
        <dbReference type="SAM" id="MobiDB-lite"/>
    </source>
</evidence>
<feature type="non-terminal residue" evidence="2">
    <location>
        <position position="1"/>
    </location>
</feature>
<proteinExistence type="predicted"/>
<accession>A0AAD5R3B6</accession>
<feature type="region of interest" description="Disordered" evidence="1">
    <location>
        <begin position="1"/>
        <end position="31"/>
    </location>
</feature>
<feature type="compositionally biased region" description="Polar residues" evidence="1">
    <location>
        <begin position="15"/>
        <end position="30"/>
    </location>
</feature>
<dbReference type="AlphaFoldDB" id="A0AAD5R3B6"/>
<reference evidence="2" key="1">
    <citation type="submission" date="2021-06" db="EMBL/GenBank/DDBJ databases">
        <title>Parelaphostrongylus tenuis whole genome reference sequence.</title>
        <authorList>
            <person name="Garwood T.J."/>
            <person name="Larsen P.A."/>
            <person name="Fountain-Jones N.M."/>
            <person name="Garbe J.R."/>
            <person name="Macchietto M.G."/>
            <person name="Kania S.A."/>
            <person name="Gerhold R.W."/>
            <person name="Richards J.E."/>
            <person name="Wolf T.M."/>
        </authorList>
    </citation>
    <scope>NUCLEOTIDE SEQUENCE</scope>
    <source>
        <strain evidence="2">MNPRO001-30</strain>
        <tissue evidence="2">Meninges</tissue>
    </source>
</reference>
<feature type="region of interest" description="Disordered" evidence="1">
    <location>
        <begin position="100"/>
        <end position="129"/>
    </location>
</feature>
<keyword evidence="3" id="KW-1185">Reference proteome</keyword>
<gene>
    <name evidence="2" type="ORF">KIN20_029858</name>
</gene>
<comment type="caution">
    <text evidence="2">The sequence shown here is derived from an EMBL/GenBank/DDBJ whole genome shotgun (WGS) entry which is preliminary data.</text>
</comment>
<dbReference type="EMBL" id="JAHQIW010006261">
    <property type="protein sequence ID" value="KAJ1368643.1"/>
    <property type="molecule type" value="Genomic_DNA"/>
</dbReference>
<feature type="compositionally biased region" description="Polar residues" evidence="1">
    <location>
        <begin position="100"/>
        <end position="118"/>
    </location>
</feature>
<name>A0AAD5R3B6_PARTN</name>